<evidence type="ECO:0000313" key="1">
    <source>
        <dbReference type="EMBL" id="OCH98963.1"/>
    </source>
</evidence>
<evidence type="ECO:0000313" key="2">
    <source>
        <dbReference type="Proteomes" id="UP000093336"/>
    </source>
</evidence>
<reference evidence="1 2" key="1">
    <citation type="submission" date="2016-05" db="EMBL/GenBank/DDBJ databases">
        <authorList>
            <person name="Prochazka B."/>
            <person name="Indra A."/>
            <person name="Hasenberger P."/>
            <person name="Blaschitz M."/>
            <person name="Wagner L."/>
            <person name="Wewalka G."/>
            <person name="Sorschag S."/>
            <person name="Schmid D."/>
            <person name="Ruppitsch W."/>
        </authorList>
    </citation>
    <scope>NUCLEOTIDE SEQUENCE [LARGE SCALE GENOMIC DNA]</scope>
    <source>
        <strain evidence="1 2">974010_12</strain>
    </source>
</reference>
<dbReference type="EMBL" id="LYOZ01000003">
    <property type="protein sequence ID" value="OCH98963.1"/>
    <property type="molecule type" value="Genomic_DNA"/>
</dbReference>
<proteinExistence type="predicted"/>
<accession>A0ABX2XWG1</accession>
<organism evidence="1 2">
    <name type="scientific">Legionella jamestowniensis</name>
    <dbReference type="NCBI Taxonomy" id="455"/>
    <lineage>
        <taxon>Bacteria</taxon>
        <taxon>Pseudomonadati</taxon>
        <taxon>Pseudomonadota</taxon>
        <taxon>Gammaproteobacteria</taxon>
        <taxon>Legionellales</taxon>
        <taxon>Legionellaceae</taxon>
        <taxon>Legionella</taxon>
    </lineage>
</organism>
<name>A0ABX2XWG1_9GAMM</name>
<gene>
    <name evidence="1" type="ORF">A8135_09400</name>
</gene>
<keyword evidence="2" id="KW-1185">Reference proteome</keyword>
<protein>
    <submittedName>
        <fullName evidence="1">Uncharacterized protein</fullName>
    </submittedName>
</protein>
<dbReference type="Proteomes" id="UP000093336">
    <property type="component" value="Unassembled WGS sequence"/>
</dbReference>
<comment type="caution">
    <text evidence="1">The sequence shown here is derived from an EMBL/GenBank/DDBJ whole genome shotgun (WGS) entry which is preliminary data.</text>
</comment>
<sequence>MLLLPEMSTSYTQMLQQFRKKKKPESKWPQEDLRQKQEILRCLFTRLNNSEPKSEEGLIGLSG</sequence>